<feature type="non-terminal residue" evidence="2">
    <location>
        <position position="1"/>
    </location>
</feature>
<dbReference type="InterPro" id="IPR013597">
    <property type="entry name" value="Mat_intron_G2"/>
</dbReference>
<dbReference type="InterPro" id="IPR000477">
    <property type="entry name" value="RT_dom"/>
</dbReference>
<gene>
    <name evidence="2" type="ORF">B1B_01647</name>
</gene>
<reference evidence="2" key="1">
    <citation type="submission" date="2013-08" db="EMBL/GenBank/DDBJ databases">
        <authorList>
            <person name="Mendez C."/>
            <person name="Richter M."/>
            <person name="Ferrer M."/>
            <person name="Sanchez J."/>
        </authorList>
    </citation>
    <scope>NUCLEOTIDE SEQUENCE</scope>
</reference>
<feature type="domain" description="Reverse transcriptase" evidence="1">
    <location>
        <begin position="1"/>
        <end position="37"/>
    </location>
</feature>
<keyword evidence="2" id="KW-0695">RNA-directed DNA polymerase</keyword>
<dbReference type="AlphaFoldDB" id="T1C6H6"/>
<keyword evidence="2" id="KW-0548">Nucleotidyltransferase</keyword>
<dbReference type="PROSITE" id="PS50878">
    <property type="entry name" value="RT_POL"/>
    <property type="match status" value="1"/>
</dbReference>
<evidence type="ECO:0000259" key="1">
    <source>
        <dbReference type="PROSITE" id="PS50878"/>
    </source>
</evidence>
<dbReference type="Pfam" id="PF08388">
    <property type="entry name" value="GIIM"/>
    <property type="match status" value="1"/>
</dbReference>
<protein>
    <submittedName>
        <fullName evidence="2">RNA-directed DNA polymerase (Reverse transcriptase)</fullName>
    </submittedName>
</protein>
<organism evidence="2">
    <name type="scientific">mine drainage metagenome</name>
    <dbReference type="NCBI Taxonomy" id="410659"/>
    <lineage>
        <taxon>unclassified sequences</taxon>
        <taxon>metagenomes</taxon>
        <taxon>ecological metagenomes</taxon>
    </lineage>
</organism>
<dbReference type="EMBL" id="AUZY01001043">
    <property type="protein sequence ID" value="EQD76493.1"/>
    <property type="molecule type" value="Genomic_DNA"/>
</dbReference>
<name>T1C6H6_9ZZZZ</name>
<proteinExistence type="predicted"/>
<dbReference type="SUPFAM" id="SSF56672">
    <property type="entry name" value="DNA/RNA polymerases"/>
    <property type="match status" value="1"/>
</dbReference>
<sequence length="161" mass="19209">AKKKLDEIMEDIGLTMNTEKTRIVKAEEGFDFLGFRFVRQYSRWRKKRVTRWFPSPKSEMRIRERILSLTDNRALALMTPEEAKEKLIPVLRGWGNYFAHSLASKSFTGIWRYAQCRLMYMHCRQHNIPSHWKNRDILKAQSLHYGHKTTTFLGKRNNTMS</sequence>
<dbReference type="InterPro" id="IPR043502">
    <property type="entry name" value="DNA/RNA_pol_sf"/>
</dbReference>
<dbReference type="GO" id="GO:0003964">
    <property type="term" value="F:RNA-directed DNA polymerase activity"/>
    <property type="evidence" value="ECO:0007669"/>
    <property type="project" value="UniProtKB-KW"/>
</dbReference>
<comment type="caution">
    <text evidence="2">The sequence shown here is derived from an EMBL/GenBank/DDBJ whole genome shotgun (WGS) entry which is preliminary data.</text>
</comment>
<evidence type="ECO:0000313" key="2">
    <source>
        <dbReference type="EMBL" id="EQD76493.1"/>
    </source>
</evidence>
<keyword evidence="2" id="KW-0808">Transferase</keyword>
<reference evidence="2" key="2">
    <citation type="journal article" date="2014" name="ISME J.">
        <title>Microbial stratification in low pH oxic and suboxic macroscopic growths along an acid mine drainage.</title>
        <authorList>
            <person name="Mendez-Garcia C."/>
            <person name="Mesa V."/>
            <person name="Sprenger R.R."/>
            <person name="Richter M."/>
            <person name="Diez M.S."/>
            <person name="Solano J."/>
            <person name="Bargiela R."/>
            <person name="Golyshina O.V."/>
            <person name="Manteca A."/>
            <person name="Ramos J.L."/>
            <person name="Gallego J.R."/>
            <person name="Llorente I."/>
            <person name="Martins Dos Santos V.A."/>
            <person name="Jensen O.N."/>
            <person name="Pelaez A.I."/>
            <person name="Sanchez J."/>
            <person name="Ferrer M."/>
        </authorList>
    </citation>
    <scope>NUCLEOTIDE SEQUENCE</scope>
</reference>
<accession>T1C6H6</accession>